<protein>
    <submittedName>
        <fullName evidence="1">Uncharacterized protein</fullName>
    </submittedName>
</protein>
<dbReference type="RefSeq" id="WP_405345806.1">
    <property type="nucleotide sequence ID" value="NZ_JAZHOJ010000079.1"/>
</dbReference>
<organism evidence="1 2">
    <name type="scientific">Flavobacterium covae</name>
    <dbReference type="NCBI Taxonomy" id="2906076"/>
    <lineage>
        <taxon>Bacteria</taxon>
        <taxon>Pseudomonadati</taxon>
        <taxon>Bacteroidota</taxon>
        <taxon>Flavobacteriia</taxon>
        <taxon>Flavobacteriales</taxon>
        <taxon>Flavobacteriaceae</taxon>
        <taxon>Flavobacterium</taxon>
    </lineage>
</organism>
<keyword evidence="2" id="KW-1185">Reference proteome</keyword>
<dbReference type="EMBL" id="JAZHOJ010000079">
    <property type="protein sequence ID" value="MFK7004906.1"/>
    <property type="molecule type" value="Genomic_DNA"/>
</dbReference>
<evidence type="ECO:0000313" key="1">
    <source>
        <dbReference type="EMBL" id="MFK7004906.1"/>
    </source>
</evidence>
<reference evidence="1 2" key="1">
    <citation type="submission" date="2024-02" db="EMBL/GenBank/DDBJ databases">
        <title>Comparative Genomic Analysis of Flavobacterium Species Causing Columnaris Disease of Freshwater Fish in Thailand: Insights into Virulence and Resistance Mechanisms.</title>
        <authorList>
            <person name="Nguyen D."/>
            <person name="Chokmangmeepisarn P."/>
            <person name="Khianchaikhan K."/>
            <person name="Morishita M."/>
            <person name="Bunnoy A."/>
            <person name="Rodkhum C."/>
        </authorList>
    </citation>
    <scope>NUCLEOTIDE SEQUENCE [LARGE SCALE GENOMIC DNA]</scope>
    <source>
        <strain evidence="1 2">PCBSB2203</strain>
    </source>
</reference>
<sequence length="130" mass="15200">MQKHLAIYLLIIVISNSCKTSKSTGYTNTDFRQYLITNKIIDSNSSMNDKLYDDYYSNFMKYRTKTKLEKNPYLKVNKVYVHYRTSNSVEFSVYSDEEDFCLSDYDLDMDGKILSLPDENGIVKVIKPIV</sequence>
<evidence type="ECO:0000313" key="2">
    <source>
        <dbReference type="Proteomes" id="UP001621713"/>
    </source>
</evidence>
<comment type="caution">
    <text evidence="1">The sequence shown here is derived from an EMBL/GenBank/DDBJ whole genome shotgun (WGS) entry which is preliminary data.</text>
</comment>
<dbReference type="Proteomes" id="UP001621713">
    <property type="component" value="Unassembled WGS sequence"/>
</dbReference>
<proteinExistence type="predicted"/>
<name>A0ABW8PKT0_9FLAO</name>
<gene>
    <name evidence="1" type="ORF">V3467_13790</name>
</gene>
<feature type="non-terminal residue" evidence="1">
    <location>
        <position position="130"/>
    </location>
</feature>
<accession>A0ABW8PKT0</accession>